<reference evidence="5 6" key="1">
    <citation type="journal article" date="2018" name="G3 (Bethesda)">
        <title>Phylogenetic and Phylogenomic Definition of Rhizopus Species.</title>
        <authorList>
            <person name="Gryganskyi A.P."/>
            <person name="Golan J."/>
            <person name="Dolatabadi S."/>
            <person name="Mondo S."/>
            <person name="Robb S."/>
            <person name="Idnurm A."/>
            <person name="Muszewska A."/>
            <person name="Steczkiewicz K."/>
            <person name="Masonjones S."/>
            <person name="Liao H.L."/>
            <person name="Gajdeczka M.T."/>
            <person name="Anike F."/>
            <person name="Vuek A."/>
            <person name="Anishchenko I.M."/>
            <person name="Voigt K."/>
            <person name="de Hoog G.S."/>
            <person name="Smith M.E."/>
            <person name="Heitman J."/>
            <person name="Vilgalys R."/>
            <person name="Stajich J.E."/>
        </authorList>
    </citation>
    <scope>NUCLEOTIDE SEQUENCE [LARGE SCALE GENOMIC DNA]</scope>
    <source>
        <strain evidence="5 6">LSU 92-RS-03</strain>
    </source>
</reference>
<dbReference type="STRING" id="4846.A0A367IJF5"/>
<keyword evidence="6" id="KW-1185">Reference proteome</keyword>
<dbReference type="Proteomes" id="UP000253551">
    <property type="component" value="Unassembled WGS sequence"/>
</dbReference>
<dbReference type="PANTHER" id="PTHR10252:SF54">
    <property type="entry name" value="CHROMATIN ACCESSIBILITY COMPLEX PROTEIN 1"/>
    <property type="match status" value="1"/>
</dbReference>
<sequence>MSSEATPVNTQETTPRSQKQLPERKPGNTMLPLARVKRVIKEDKDVSLINAEATFCIAYATELFMEYLVTEAFNKAKKEKRKTVYYKDLASTVKEIEPFEFLDDVIPTTMTLKQAIEKRKQALNDDAPSIPPSKKLKTSEQTTEEDKPIEQTEEEDEEDEEDTVMEDPKHE</sequence>
<dbReference type="InterPro" id="IPR009072">
    <property type="entry name" value="Histone-fold"/>
</dbReference>
<dbReference type="OrthoDB" id="636685at2759"/>
<proteinExistence type="predicted"/>
<keyword evidence="2" id="KW-0539">Nucleus</keyword>
<feature type="region of interest" description="Disordered" evidence="3">
    <location>
        <begin position="120"/>
        <end position="171"/>
    </location>
</feature>
<accession>A0A367IJF5</accession>
<feature type="compositionally biased region" description="Acidic residues" evidence="3">
    <location>
        <begin position="151"/>
        <end position="165"/>
    </location>
</feature>
<protein>
    <recommendedName>
        <fullName evidence="4">Transcription factor CBF/NF-Y/archaeal histone domain-containing protein</fullName>
    </recommendedName>
</protein>
<evidence type="ECO:0000256" key="1">
    <source>
        <dbReference type="ARBA" id="ARBA00004123"/>
    </source>
</evidence>
<gene>
    <name evidence="5" type="ORF">CU098_005720</name>
</gene>
<dbReference type="GO" id="GO:0008623">
    <property type="term" value="C:CHRAC"/>
    <property type="evidence" value="ECO:0007669"/>
    <property type="project" value="TreeGrafter"/>
</dbReference>
<evidence type="ECO:0000313" key="6">
    <source>
        <dbReference type="Proteomes" id="UP000253551"/>
    </source>
</evidence>
<dbReference type="AlphaFoldDB" id="A0A367IJF5"/>
<evidence type="ECO:0000259" key="4">
    <source>
        <dbReference type="Pfam" id="PF00808"/>
    </source>
</evidence>
<dbReference type="InterPro" id="IPR050568">
    <property type="entry name" value="Transcr_DNA_Rep_Reg"/>
</dbReference>
<dbReference type="SUPFAM" id="SSF47113">
    <property type="entry name" value="Histone-fold"/>
    <property type="match status" value="1"/>
</dbReference>
<feature type="compositionally biased region" description="Polar residues" evidence="3">
    <location>
        <begin position="1"/>
        <end position="20"/>
    </location>
</feature>
<evidence type="ECO:0000256" key="3">
    <source>
        <dbReference type="SAM" id="MobiDB-lite"/>
    </source>
</evidence>
<evidence type="ECO:0000256" key="2">
    <source>
        <dbReference type="ARBA" id="ARBA00023242"/>
    </source>
</evidence>
<organism evidence="5 6">
    <name type="scientific">Rhizopus stolonifer</name>
    <name type="common">Rhizopus nigricans</name>
    <dbReference type="NCBI Taxonomy" id="4846"/>
    <lineage>
        <taxon>Eukaryota</taxon>
        <taxon>Fungi</taxon>
        <taxon>Fungi incertae sedis</taxon>
        <taxon>Mucoromycota</taxon>
        <taxon>Mucoromycotina</taxon>
        <taxon>Mucoromycetes</taxon>
        <taxon>Mucorales</taxon>
        <taxon>Mucorineae</taxon>
        <taxon>Rhizopodaceae</taxon>
        <taxon>Rhizopus</taxon>
    </lineage>
</organism>
<evidence type="ECO:0000313" key="5">
    <source>
        <dbReference type="EMBL" id="RCH77651.1"/>
    </source>
</evidence>
<comment type="subcellular location">
    <subcellularLocation>
        <location evidence="1">Nucleus</location>
    </subcellularLocation>
</comment>
<comment type="caution">
    <text evidence="5">The sequence shown here is derived from an EMBL/GenBank/DDBJ whole genome shotgun (WGS) entry which is preliminary data.</text>
</comment>
<dbReference type="Gene3D" id="1.10.20.10">
    <property type="entry name" value="Histone, subunit A"/>
    <property type="match status" value="1"/>
</dbReference>
<dbReference type="GO" id="GO:0006261">
    <property type="term" value="P:DNA-templated DNA replication"/>
    <property type="evidence" value="ECO:0007669"/>
    <property type="project" value="TreeGrafter"/>
</dbReference>
<name>A0A367IJF5_RHIST</name>
<feature type="region of interest" description="Disordered" evidence="3">
    <location>
        <begin position="1"/>
        <end position="28"/>
    </location>
</feature>
<dbReference type="GO" id="GO:0046982">
    <property type="term" value="F:protein heterodimerization activity"/>
    <property type="evidence" value="ECO:0007669"/>
    <property type="project" value="InterPro"/>
</dbReference>
<dbReference type="InterPro" id="IPR003958">
    <property type="entry name" value="CBFA_NFYB_domain"/>
</dbReference>
<dbReference type="PANTHER" id="PTHR10252">
    <property type="entry name" value="HISTONE-LIKE TRANSCRIPTION FACTOR CCAAT-RELATED"/>
    <property type="match status" value="1"/>
</dbReference>
<dbReference type="CDD" id="cd23645">
    <property type="entry name" value="HFD_Dpb3-like"/>
    <property type="match status" value="1"/>
</dbReference>
<dbReference type="Pfam" id="PF00808">
    <property type="entry name" value="CBFD_NFYB_HMF"/>
    <property type="match status" value="1"/>
</dbReference>
<dbReference type="EMBL" id="PJQM01007849">
    <property type="protein sequence ID" value="RCH77651.1"/>
    <property type="molecule type" value="Genomic_DNA"/>
</dbReference>
<feature type="domain" description="Transcription factor CBF/NF-Y/archaeal histone" evidence="4">
    <location>
        <begin position="30"/>
        <end position="92"/>
    </location>
</feature>